<proteinExistence type="predicted"/>
<evidence type="ECO:0000313" key="2">
    <source>
        <dbReference type="Proteomes" id="UP001203284"/>
    </source>
</evidence>
<dbReference type="EMBL" id="JALKCH010000001">
    <property type="protein sequence ID" value="MCK0195639.1"/>
    <property type="molecule type" value="Genomic_DNA"/>
</dbReference>
<protein>
    <submittedName>
        <fullName evidence="1">Uncharacterized protein</fullName>
    </submittedName>
</protein>
<reference evidence="1 2" key="1">
    <citation type="submission" date="2022-04" db="EMBL/GenBank/DDBJ databases">
        <authorList>
            <person name="Grouzdev D.S."/>
            <person name="Pantiukh K.S."/>
            <person name="Krutkina M.S."/>
        </authorList>
    </citation>
    <scope>NUCLEOTIDE SEQUENCE [LARGE SCALE GENOMIC DNA]</scope>
    <source>
        <strain evidence="1 2">6x-1</strain>
    </source>
</reference>
<evidence type="ECO:0000313" key="1">
    <source>
        <dbReference type="EMBL" id="MCK0195639.1"/>
    </source>
</evidence>
<dbReference type="RefSeq" id="WP_247025936.1">
    <property type="nucleotide sequence ID" value="NZ_JALKCH010000001.1"/>
</dbReference>
<dbReference type="Proteomes" id="UP001203284">
    <property type="component" value="Unassembled WGS sequence"/>
</dbReference>
<sequence length="107" mass="12123">MQRTIDLLQRKDDKAVFFAYGPCHQERGPPSHDLERRSAWVSGGISQQQSPRQIAKGSRTGLVARNKEKARPEVSPLFLDLTLVLQIHKAKEPRFNRFLASPPHKPG</sequence>
<comment type="caution">
    <text evidence="1">The sequence shown here is derived from an EMBL/GenBank/DDBJ whole genome shotgun (WGS) entry which is preliminary data.</text>
</comment>
<name>A0ABT0D6R0_9HYPH</name>
<gene>
    <name evidence="1" type="ORF">MWN34_01805</name>
</gene>
<keyword evidence="2" id="KW-1185">Reference proteome</keyword>
<organism evidence="1 2">
    <name type="scientific">Ancylobacter crimeensis</name>
    <dbReference type="NCBI Taxonomy" id="2579147"/>
    <lineage>
        <taxon>Bacteria</taxon>
        <taxon>Pseudomonadati</taxon>
        <taxon>Pseudomonadota</taxon>
        <taxon>Alphaproteobacteria</taxon>
        <taxon>Hyphomicrobiales</taxon>
        <taxon>Xanthobacteraceae</taxon>
        <taxon>Ancylobacter</taxon>
    </lineage>
</organism>
<accession>A0ABT0D6R0</accession>